<keyword evidence="2" id="KW-1185">Reference proteome</keyword>
<gene>
    <name evidence="1" type="ORF">EQU24_18500</name>
</gene>
<dbReference type="STRING" id="675511.GCA_000341735_03743"/>
<dbReference type="Gene3D" id="3.90.550.10">
    <property type="entry name" value="Spore Coat Polysaccharide Biosynthesis Protein SpsA, Chain A"/>
    <property type="match status" value="1"/>
</dbReference>
<sequence length="217" mass="24905">MYTAIIPVRKGSRRLPGKNTAPFADSNLLIYKIQQLKKVPQITKIVVTSDCHDMLVMGKAQGVDIHKRSIEYCDEKTKSFGEVVAHVAESVEGENIIWATCTSPLVEPKHYEDAIARYEIEIKNGYDSLMSVEEFRRYIWTKTGPLNYELGIKHVPSQELEPLYRVTDGILISPRLKMIEWQYFHGINPYMYVMDKKSSVDIDDVFDLACAKAWLDI</sequence>
<evidence type="ECO:0000313" key="1">
    <source>
        <dbReference type="EMBL" id="QCW84009.1"/>
    </source>
</evidence>
<dbReference type="SUPFAM" id="SSF53448">
    <property type="entry name" value="Nucleotide-diphospho-sugar transferases"/>
    <property type="match status" value="1"/>
</dbReference>
<organism evidence="1 2">
    <name type="scientific">Methylotuvimicrobium buryatense</name>
    <name type="common">Methylomicrobium buryatense</name>
    <dbReference type="NCBI Taxonomy" id="95641"/>
    <lineage>
        <taxon>Bacteria</taxon>
        <taxon>Pseudomonadati</taxon>
        <taxon>Pseudomonadota</taxon>
        <taxon>Gammaproteobacteria</taxon>
        <taxon>Methylococcales</taxon>
        <taxon>Methylococcaceae</taxon>
        <taxon>Methylotuvimicrobium</taxon>
    </lineage>
</organism>
<dbReference type="GO" id="GO:0008781">
    <property type="term" value="F:N-acylneuraminate cytidylyltransferase activity"/>
    <property type="evidence" value="ECO:0007669"/>
    <property type="project" value="TreeGrafter"/>
</dbReference>
<protein>
    <submittedName>
        <fullName evidence="1">Acylneuraminate cytidylyltransferase family protein</fullName>
    </submittedName>
</protein>
<dbReference type="OrthoDB" id="9805604at2"/>
<keyword evidence="1" id="KW-0548">Nucleotidyltransferase</keyword>
<dbReference type="Proteomes" id="UP000305881">
    <property type="component" value="Chromosome"/>
</dbReference>
<evidence type="ECO:0000313" key="2">
    <source>
        <dbReference type="Proteomes" id="UP000305881"/>
    </source>
</evidence>
<accession>A0A4P9URA5</accession>
<dbReference type="PANTHER" id="PTHR21485:SF3">
    <property type="entry name" value="N-ACYLNEURAMINATE CYTIDYLYLTRANSFERASE"/>
    <property type="match status" value="1"/>
</dbReference>
<dbReference type="EMBL" id="CP035467">
    <property type="protein sequence ID" value="QCW84009.1"/>
    <property type="molecule type" value="Genomic_DNA"/>
</dbReference>
<proteinExistence type="predicted"/>
<dbReference type="RefSeq" id="WP_017842137.1">
    <property type="nucleotide sequence ID" value="NZ_CP035467.1"/>
</dbReference>
<dbReference type="InterPro" id="IPR050793">
    <property type="entry name" value="CMP-NeuNAc_synthase"/>
</dbReference>
<dbReference type="InterPro" id="IPR003329">
    <property type="entry name" value="Cytidylyl_trans"/>
</dbReference>
<dbReference type="KEGG" id="mbur:EQU24_18500"/>
<name>A0A4P9URA5_METBY</name>
<reference evidence="2" key="1">
    <citation type="journal article" date="2019" name="J. Bacteriol.">
        <title>A Mutagenic Screen Identifies a TonB-Dependent Receptor Required for the Lanthanide Metal Switch in the Type I Methanotroph 'Methylotuvimicrobium buryatense' 5GB1C.</title>
        <authorList>
            <person name="Groom J.D."/>
            <person name="Ford S.M."/>
            <person name="Pesesky M.W."/>
            <person name="Lidstrom M.E."/>
        </authorList>
    </citation>
    <scope>NUCLEOTIDE SEQUENCE [LARGE SCALE GENOMIC DNA]</scope>
    <source>
        <strain evidence="2">5GB1C</strain>
    </source>
</reference>
<dbReference type="Pfam" id="PF02348">
    <property type="entry name" value="CTP_transf_3"/>
    <property type="match status" value="1"/>
</dbReference>
<keyword evidence="1" id="KW-0808">Transferase</keyword>
<dbReference type="PANTHER" id="PTHR21485">
    <property type="entry name" value="HAD SUPERFAMILY MEMBERS CMAS AND KDSC"/>
    <property type="match status" value="1"/>
</dbReference>
<dbReference type="AlphaFoldDB" id="A0A4P9URA5"/>
<dbReference type="InterPro" id="IPR029044">
    <property type="entry name" value="Nucleotide-diphossugar_trans"/>
</dbReference>